<protein>
    <recommendedName>
        <fullName evidence="1">FANCI solenoid 1 domain-containing protein</fullName>
    </recommendedName>
</protein>
<comment type="caution">
    <text evidence="2">The sequence shown here is derived from an EMBL/GenBank/DDBJ whole genome shotgun (WGS) entry which is preliminary data.</text>
</comment>
<organism evidence="2 3">
    <name type="scientific">Oedothorax gibbosus</name>
    <dbReference type="NCBI Taxonomy" id="931172"/>
    <lineage>
        <taxon>Eukaryota</taxon>
        <taxon>Metazoa</taxon>
        <taxon>Ecdysozoa</taxon>
        <taxon>Arthropoda</taxon>
        <taxon>Chelicerata</taxon>
        <taxon>Arachnida</taxon>
        <taxon>Araneae</taxon>
        <taxon>Araneomorphae</taxon>
        <taxon>Entelegynae</taxon>
        <taxon>Araneoidea</taxon>
        <taxon>Linyphiidae</taxon>
        <taxon>Erigoninae</taxon>
        <taxon>Oedothorax</taxon>
    </lineage>
</organism>
<accession>A0AAV6UUV9</accession>
<dbReference type="Pfam" id="PF14675">
    <property type="entry name" value="FANCI_S1"/>
    <property type="match status" value="1"/>
</dbReference>
<proteinExistence type="predicted"/>
<dbReference type="Proteomes" id="UP000827092">
    <property type="component" value="Unassembled WGS sequence"/>
</dbReference>
<evidence type="ECO:0000313" key="3">
    <source>
        <dbReference type="Proteomes" id="UP000827092"/>
    </source>
</evidence>
<name>A0AAV6UUV9_9ARAC</name>
<evidence type="ECO:0000313" key="2">
    <source>
        <dbReference type="EMBL" id="KAG8187909.1"/>
    </source>
</evidence>
<dbReference type="EMBL" id="JAFNEN010000255">
    <property type="protein sequence ID" value="KAG8187909.1"/>
    <property type="molecule type" value="Genomic_DNA"/>
</dbReference>
<sequence>MSTPSAIKDIDLSDDELKLVSESVLKTLPDVKLIELPSFVYQLLLLSSIGQGVVAHFTKQDQRFQGEEIAGLQRHCPYLVEILSRDAQEGHILH</sequence>
<keyword evidence="3" id="KW-1185">Reference proteome</keyword>
<evidence type="ECO:0000259" key="1">
    <source>
        <dbReference type="Pfam" id="PF14675"/>
    </source>
</evidence>
<gene>
    <name evidence="2" type="ORF">JTE90_002924</name>
</gene>
<reference evidence="2 3" key="1">
    <citation type="journal article" date="2022" name="Nat. Ecol. Evol.">
        <title>A masculinizing supergene underlies an exaggerated male reproductive morph in a spider.</title>
        <authorList>
            <person name="Hendrickx F."/>
            <person name="De Corte Z."/>
            <person name="Sonet G."/>
            <person name="Van Belleghem S.M."/>
            <person name="Kostlbacher S."/>
            <person name="Vangestel C."/>
        </authorList>
    </citation>
    <scope>NUCLEOTIDE SEQUENCE [LARGE SCALE GENOMIC DNA]</scope>
    <source>
        <strain evidence="2">W744_W776</strain>
    </source>
</reference>
<dbReference type="AlphaFoldDB" id="A0AAV6UUV9"/>
<dbReference type="InterPro" id="IPR029308">
    <property type="entry name" value="FANCI_S1"/>
</dbReference>
<feature type="domain" description="FANCI solenoid 1" evidence="1">
    <location>
        <begin position="5"/>
        <end position="52"/>
    </location>
</feature>